<evidence type="ECO:0000313" key="3">
    <source>
        <dbReference type="Proteomes" id="UP001589688"/>
    </source>
</evidence>
<comment type="caution">
    <text evidence="2">The sequence shown here is derived from an EMBL/GenBank/DDBJ whole genome shotgun (WGS) entry which is preliminary data.</text>
</comment>
<dbReference type="PROSITE" id="PS51257">
    <property type="entry name" value="PROKAR_LIPOPROTEIN"/>
    <property type="match status" value="1"/>
</dbReference>
<organism evidence="2 3">
    <name type="scientific">Hallella seregens ATCC 51272</name>
    <dbReference type="NCBI Taxonomy" id="1336250"/>
    <lineage>
        <taxon>Bacteria</taxon>
        <taxon>Pseudomonadati</taxon>
        <taxon>Bacteroidota</taxon>
        <taxon>Bacteroidia</taxon>
        <taxon>Bacteroidales</taxon>
        <taxon>Prevotellaceae</taxon>
        <taxon>Hallella</taxon>
    </lineage>
</organism>
<protein>
    <recommendedName>
        <fullName evidence="1">FAS1 domain-containing protein</fullName>
    </recommendedName>
</protein>
<sequence length="560" mass="62631">MKMKKSYKQQAAVVILAALSCASCSDKWDEHYSEAKDGVINTTLWQAIESKPDLSHFAKVIKACGYDAKLDGSQTYTVFALTNSGLSESTADSLVNVYNKQKAAGVKDEENTVIKQVLQNHIALYKKSVSTTTNDSLRMMNGKYQMFTPTSIGGGNFETKNVLYNNGILYTIGNALSYAPNIAEYLATDEELDSINKFVKSFGVYEFDASQSVPGGIVDGKTQYLDSVTVYNNAFYTLYGYINSEDSTYWVLAPTNAEWNRLVEEYTPYFNYDTRVDDRDSLQFTNARLAIVRSAFFNRSGQSDIAFQDSAVSTYAEMRKLLSIESHMGDVFYKPFASGGIFEGTKDISLSNGHIRKASNFRISKFDTFLKTISCEAEQTLYQDTLYNAIDPMTVRSVLSNNPFYGQVSGNLFVEISPDALGAQPSVTFKIPDVLSNVAYDIYAIFVPALAYDTLATEDQRLPVKFRAQVGYQQSGVTKWERNASFTTKADVIDTIKIKSNYKFKTASWGLSDYQAKVKIYTDVPTNQTSKYQTTMRIDCIIVKPHDAPVSEAKEYKVTY</sequence>
<proteinExistence type="predicted"/>
<dbReference type="InterPro" id="IPR050904">
    <property type="entry name" value="Adhesion/Biosynth-related"/>
</dbReference>
<dbReference type="RefSeq" id="WP_027952014.1">
    <property type="nucleotide sequence ID" value="NZ_JADU01000010.1"/>
</dbReference>
<name>A0ABV5ZG25_9BACT</name>
<dbReference type="EMBL" id="JBHLZF010000001">
    <property type="protein sequence ID" value="MFB9896327.1"/>
    <property type="molecule type" value="Genomic_DNA"/>
</dbReference>
<accession>A0ABV5ZG25</accession>
<dbReference type="PROSITE" id="PS50213">
    <property type="entry name" value="FAS1"/>
    <property type="match status" value="1"/>
</dbReference>
<evidence type="ECO:0000259" key="1">
    <source>
        <dbReference type="PROSITE" id="PS50213"/>
    </source>
</evidence>
<dbReference type="Gene3D" id="2.30.180.10">
    <property type="entry name" value="FAS1 domain"/>
    <property type="match status" value="1"/>
</dbReference>
<dbReference type="PANTHER" id="PTHR10900">
    <property type="entry name" value="PERIOSTIN-RELATED"/>
    <property type="match status" value="1"/>
</dbReference>
<reference evidence="2 3" key="1">
    <citation type="submission" date="2024-09" db="EMBL/GenBank/DDBJ databases">
        <authorList>
            <person name="Sun Q."/>
            <person name="Mori K."/>
        </authorList>
    </citation>
    <scope>NUCLEOTIDE SEQUENCE [LARGE SCALE GENOMIC DNA]</scope>
    <source>
        <strain evidence="2 3">ATCC 51272</strain>
    </source>
</reference>
<dbReference type="Proteomes" id="UP001589688">
    <property type="component" value="Unassembled WGS sequence"/>
</dbReference>
<keyword evidence="3" id="KW-1185">Reference proteome</keyword>
<dbReference type="PANTHER" id="PTHR10900:SF77">
    <property type="entry name" value="FI19380P1"/>
    <property type="match status" value="1"/>
</dbReference>
<dbReference type="SUPFAM" id="SSF82153">
    <property type="entry name" value="FAS1 domain"/>
    <property type="match status" value="1"/>
</dbReference>
<dbReference type="InterPro" id="IPR036378">
    <property type="entry name" value="FAS1_dom_sf"/>
</dbReference>
<feature type="domain" description="FAS1" evidence="1">
    <location>
        <begin position="41"/>
        <end position="176"/>
    </location>
</feature>
<evidence type="ECO:0000313" key="2">
    <source>
        <dbReference type="EMBL" id="MFB9896327.1"/>
    </source>
</evidence>
<gene>
    <name evidence="2" type="ORF">ACFFK8_00430</name>
</gene>
<dbReference type="InterPro" id="IPR000782">
    <property type="entry name" value="FAS1_domain"/>
</dbReference>